<dbReference type="SFLD" id="SFLDG01129">
    <property type="entry name" value="C1.5:_HAD__Beta-PGM__Phosphata"/>
    <property type="match status" value="1"/>
</dbReference>
<dbReference type="Pfam" id="PF00702">
    <property type="entry name" value="Hydrolase"/>
    <property type="match status" value="1"/>
</dbReference>
<gene>
    <name evidence="2" type="ORF">TrST_g9077</name>
</gene>
<dbReference type="GO" id="GO:0006281">
    <property type="term" value="P:DNA repair"/>
    <property type="evidence" value="ECO:0007669"/>
    <property type="project" value="TreeGrafter"/>
</dbReference>
<dbReference type="InterPro" id="IPR036412">
    <property type="entry name" value="HAD-like_sf"/>
</dbReference>
<dbReference type="Proteomes" id="UP001165085">
    <property type="component" value="Unassembled WGS sequence"/>
</dbReference>
<feature type="region of interest" description="Disordered" evidence="1">
    <location>
        <begin position="261"/>
        <end position="286"/>
    </location>
</feature>
<dbReference type="EMBL" id="BRXY01000072">
    <property type="protein sequence ID" value="GMH61509.1"/>
    <property type="molecule type" value="Genomic_DNA"/>
</dbReference>
<dbReference type="AlphaFoldDB" id="A0A9W7A3Y8"/>
<dbReference type="PANTHER" id="PTHR43434:SF22">
    <property type="entry name" value="PHOSPHOGLYCOLATE PHOSPHATASE"/>
    <property type="match status" value="1"/>
</dbReference>
<proteinExistence type="predicted"/>
<dbReference type="Gene3D" id="3.40.50.1000">
    <property type="entry name" value="HAD superfamily/HAD-like"/>
    <property type="match status" value="1"/>
</dbReference>
<reference evidence="3" key="1">
    <citation type="journal article" date="2023" name="Commun. Biol.">
        <title>Genome analysis of Parmales, the sister group of diatoms, reveals the evolutionary specialization of diatoms from phago-mixotrophs to photoautotrophs.</title>
        <authorList>
            <person name="Ban H."/>
            <person name="Sato S."/>
            <person name="Yoshikawa S."/>
            <person name="Yamada K."/>
            <person name="Nakamura Y."/>
            <person name="Ichinomiya M."/>
            <person name="Sato N."/>
            <person name="Blanc-Mathieu R."/>
            <person name="Endo H."/>
            <person name="Kuwata A."/>
            <person name="Ogata H."/>
        </authorList>
    </citation>
    <scope>NUCLEOTIDE SEQUENCE [LARGE SCALE GENOMIC DNA]</scope>
    <source>
        <strain evidence="3">NIES 3701</strain>
    </source>
</reference>
<accession>A0A9W7A3Y8</accession>
<dbReference type="InterPro" id="IPR023214">
    <property type="entry name" value="HAD_sf"/>
</dbReference>
<dbReference type="SUPFAM" id="SSF56784">
    <property type="entry name" value="HAD-like"/>
    <property type="match status" value="1"/>
</dbReference>
<dbReference type="InterPro" id="IPR050155">
    <property type="entry name" value="HAD-like_hydrolase_sf"/>
</dbReference>
<evidence type="ECO:0000313" key="3">
    <source>
        <dbReference type="Proteomes" id="UP001165085"/>
    </source>
</evidence>
<dbReference type="GO" id="GO:0008967">
    <property type="term" value="F:phosphoglycolate phosphatase activity"/>
    <property type="evidence" value="ECO:0007669"/>
    <property type="project" value="TreeGrafter"/>
</dbReference>
<dbReference type="OrthoDB" id="269227at2759"/>
<comment type="caution">
    <text evidence="2">The sequence shown here is derived from an EMBL/GenBank/DDBJ whole genome shotgun (WGS) entry which is preliminary data.</text>
</comment>
<dbReference type="SFLD" id="SFLDS00003">
    <property type="entry name" value="Haloacid_Dehalogenase"/>
    <property type="match status" value="1"/>
</dbReference>
<name>A0A9W7A3Y8_9STRA</name>
<organism evidence="2 3">
    <name type="scientific">Triparma strigata</name>
    <dbReference type="NCBI Taxonomy" id="1606541"/>
    <lineage>
        <taxon>Eukaryota</taxon>
        <taxon>Sar</taxon>
        <taxon>Stramenopiles</taxon>
        <taxon>Ochrophyta</taxon>
        <taxon>Bolidophyceae</taxon>
        <taxon>Parmales</taxon>
        <taxon>Triparmaceae</taxon>
        <taxon>Triparma</taxon>
    </lineage>
</organism>
<sequence length="286" mass="31003">MFTGSNLRIISAAPRIIVLDKDGTLGDARYGLQNWVETMTVKIINHFEQADIFPSMLKKDVTRKFHQLAGWDSERRSITGAASMLAGATWSDILEATADLLSLPLPTVMAWHESIGPLHGNDKPVNDLQLDELIKKLKSMGLIVCVCTSDSRASAEMALKNWKIFDLLDDVITSDDLTVDQSKPSPYPLRMLCEKFDVPVESAIVAGDTAGDTLMGRNAAAGITIGVLSGSGLPADLLENGADILLPDVSFIPDFIAQISSNKKRPASPPGEKNERRIFRKVSAAA</sequence>
<protein>
    <recommendedName>
        <fullName evidence="4">HAD family hydrolase</fullName>
    </recommendedName>
</protein>
<evidence type="ECO:0000256" key="1">
    <source>
        <dbReference type="SAM" id="MobiDB-lite"/>
    </source>
</evidence>
<dbReference type="PANTHER" id="PTHR43434">
    <property type="entry name" value="PHOSPHOGLYCOLATE PHOSPHATASE"/>
    <property type="match status" value="1"/>
</dbReference>
<evidence type="ECO:0008006" key="4">
    <source>
        <dbReference type="Google" id="ProtNLM"/>
    </source>
</evidence>
<evidence type="ECO:0000313" key="2">
    <source>
        <dbReference type="EMBL" id="GMH61509.1"/>
    </source>
</evidence>
<keyword evidence="3" id="KW-1185">Reference proteome</keyword>